<accession>A0ABV4TWQ7</accession>
<keyword evidence="3" id="KW-1185">Reference proteome</keyword>
<evidence type="ECO:0000259" key="1">
    <source>
        <dbReference type="PROSITE" id="PS50075"/>
    </source>
</evidence>
<evidence type="ECO:0000313" key="2">
    <source>
        <dbReference type="EMBL" id="MFA9460973.1"/>
    </source>
</evidence>
<comment type="caution">
    <text evidence="2">The sequence shown here is derived from an EMBL/GenBank/DDBJ whole genome shotgun (WGS) entry which is preliminary data.</text>
</comment>
<dbReference type="SUPFAM" id="SSF47336">
    <property type="entry name" value="ACP-like"/>
    <property type="match status" value="1"/>
</dbReference>
<dbReference type="EMBL" id="JBGUAW010000005">
    <property type="protein sequence ID" value="MFA9460973.1"/>
    <property type="molecule type" value="Genomic_DNA"/>
</dbReference>
<proteinExistence type="predicted"/>
<dbReference type="PROSITE" id="PS50075">
    <property type="entry name" value="CARRIER"/>
    <property type="match status" value="1"/>
</dbReference>
<dbReference type="Proteomes" id="UP001575181">
    <property type="component" value="Unassembled WGS sequence"/>
</dbReference>
<dbReference type="InterPro" id="IPR009081">
    <property type="entry name" value="PP-bd_ACP"/>
</dbReference>
<dbReference type="Gene3D" id="1.10.1200.10">
    <property type="entry name" value="ACP-like"/>
    <property type="match status" value="1"/>
</dbReference>
<organism evidence="2 3">
    <name type="scientific">Thiohalorhabdus methylotrophus</name>
    <dbReference type="NCBI Taxonomy" id="3242694"/>
    <lineage>
        <taxon>Bacteria</taxon>
        <taxon>Pseudomonadati</taxon>
        <taxon>Pseudomonadota</taxon>
        <taxon>Gammaproteobacteria</taxon>
        <taxon>Thiohalorhabdales</taxon>
        <taxon>Thiohalorhabdaceae</taxon>
        <taxon>Thiohalorhabdus</taxon>
    </lineage>
</organism>
<reference evidence="2 3" key="1">
    <citation type="submission" date="2024-08" db="EMBL/GenBank/DDBJ databases">
        <title>Whole-genome sequencing of halo(alkali)philic microorganisms from hypersaline lakes.</title>
        <authorList>
            <person name="Sorokin D.Y."/>
            <person name="Merkel A.Y."/>
            <person name="Messina E."/>
            <person name="Yakimov M."/>
        </authorList>
    </citation>
    <scope>NUCLEOTIDE SEQUENCE [LARGE SCALE GENOMIC DNA]</scope>
    <source>
        <strain evidence="2 3">Cl-TMA</strain>
    </source>
</reference>
<dbReference type="Pfam" id="PF00550">
    <property type="entry name" value="PP-binding"/>
    <property type="match status" value="1"/>
</dbReference>
<protein>
    <submittedName>
        <fullName evidence="2">Acyl carrier protein</fullName>
    </submittedName>
</protein>
<feature type="domain" description="Carrier" evidence="1">
    <location>
        <begin position="1"/>
        <end position="81"/>
    </location>
</feature>
<gene>
    <name evidence="2" type="ORF">ACERLL_09060</name>
</gene>
<name>A0ABV4TWQ7_9GAMM</name>
<dbReference type="RefSeq" id="WP_373655753.1">
    <property type="nucleotide sequence ID" value="NZ_JBGUAW010000005.1"/>
</dbReference>
<sequence>MASVEDVRQVVGEVLQLGNRTTSLERDTPLIGNIPEFDSMAVVSVITSIEDQFGVVIEDDEITAETFETVGSLVDFVNSKL</sequence>
<evidence type="ECO:0000313" key="3">
    <source>
        <dbReference type="Proteomes" id="UP001575181"/>
    </source>
</evidence>
<dbReference type="InterPro" id="IPR036736">
    <property type="entry name" value="ACP-like_sf"/>
</dbReference>